<evidence type="ECO:0000313" key="10">
    <source>
        <dbReference type="EMBL" id="KAG9450747.1"/>
    </source>
</evidence>
<dbReference type="Proteomes" id="UP000825729">
    <property type="component" value="Unassembled WGS sequence"/>
</dbReference>
<dbReference type="GO" id="GO:0005737">
    <property type="term" value="C:cytoplasm"/>
    <property type="evidence" value="ECO:0007669"/>
    <property type="project" value="UniProtKB-SubCell"/>
</dbReference>
<dbReference type="GO" id="GO:0005634">
    <property type="term" value="C:nucleus"/>
    <property type="evidence" value="ECO:0007669"/>
    <property type="project" value="UniProtKB-SubCell"/>
</dbReference>
<comment type="function">
    <text evidence="8">Involved in the regulation of shoot development and salicylic acid (SA) homeostasis.</text>
</comment>
<feature type="domain" description="Fe2OG dioxygenase" evidence="9">
    <location>
        <begin position="206"/>
        <end position="306"/>
    </location>
</feature>
<keyword evidence="4" id="KW-0963">Cytoplasm</keyword>
<name>A0AAV7ESX6_ARIFI</name>
<keyword evidence="6" id="KW-0408">Iron</keyword>
<evidence type="ECO:0000256" key="2">
    <source>
        <dbReference type="ARBA" id="ARBA00004496"/>
    </source>
</evidence>
<evidence type="ECO:0000313" key="11">
    <source>
        <dbReference type="Proteomes" id="UP000825729"/>
    </source>
</evidence>
<dbReference type="PANTHER" id="PTHR47991">
    <property type="entry name" value="OXOGLUTARATE/IRON-DEPENDENT DIOXYGENASE"/>
    <property type="match status" value="1"/>
</dbReference>
<evidence type="ECO:0000256" key="6">
    <source>
        <dbReference type="ARBA" id="ARBA00023004"/>
    </source>
</evidence>
<dbReference type="InterPro" id="IPR026992">
    <property type="entry name" value="DIOX_N"/>
</dbReference>
<dbReference type="InterPro" id="IPR005123">
    <property type="entry name" value="Oxoglu/Fe-dep_dioxygenase_dom"/>
</dbReference>
<dbReference type="Gene3D" id="2.60.120.330">
    <property type="entry name" value="B-lactam Antibiotic, Isopenicillin N Synthase, Chain"/>
    <property type="match status" value="2"/>
</dbReference>
<organism evidence="10 11">
    <name type="scientific">Aristolochia fimbriata</name>
    <name type="common">White veined hardy Dutchman's pipe vine</name>
    <dbReference type="NCBI Taxonomy" id="158543"/>
    <lineage>
        <taxon>Eukaryota</taxon>
        <taxon>Viridiplantae</taxon>
        <taxon>Streptophyta</taxon>
        <taxon>Embryophyta</taxon>
        <taxon>Tracheophyta</taxon>
        <taxon>Spermatophyta</taxon>
        <taxon>Magnoliopsida</taxon>
        <taxon>Magnoliidae</taxon>
        <taxon>Piperales</taxon>
        <taxon>Aristolochiaceae</taxon>
        <taxon>Aristolochia</taxon>
    </lineage>
</organism>
<proteinExistence type="inferred from homology"/>
<dbReference type="Pfam" id="PF03171">
    <property type="entry name" value="2OG-FeII_Oxy"/>
    <property type="match status" value="2"/>
</dbReference>
<evidence type="ECO:0000256" key="4">
    <source>
        <dbReference type="ARBA" id="ARBA00022490"/>
    </source>
</evidence>
<dbReference type="FunFam" id="2.60.120.330:FF:000015">
    <property type="entry name" value="Protein DMR6-LIKE OXYGENASE 1"/>
    <property type="match status" value="1"/>
</dbReference>
<sequence>MASSSPIVTQNLPSTTIKHLTETRSLTRLPPNYAHHLGPDDSPLCGTAPSVSLPAIDFSLLASGSPAQRSQLVRDLADACHRWGFFMVVNHGVPEELRTGVMEAVKGFFDLPEEKKREFAGKHVLDPIRCGTSFNTSVDKVLYWRDFLKVFVHPNFHPPSNPSNLRDISLEYSRTVREMVRVLLGGISEGLGLNESYIEKSLNLDEGLQILTGNYYPRCPQPELAMGMPPHSDHGLLTVLIENDVGGLQVMHGGEWVQVRSIPNSFLVNVGDHLEILTNGRYKSVLHRAVVNRENARISIALAHGPSLETLVRPAPELVDDEHHPAGYSEMKYRDYVEFQQSNKLNGKSCLDLVSFCTVKHLTDSCTTLTALPSKYVLPRTEEDPSVSVLTASSSDLSIPTIDFSLLTSGTAAQRSQVIRELGDACREWGFFIVINHGVAEELRVAMLDACRAFFDLPEEEKKEFAGKELLDPIRCGTSFNTSAEEVSYWRDYLKMFVHPDFHCPPKPSSFREISLEYSTCVRKMTRILLEGISESLGLEQGYVEKALDLEHGFQILACNLYPPCPQPELAMGIPPHSDHGLLTVLIENHGGGLQVMHDGMWVQIQTVPNSFLVNVADHLEIVSNGRYKSVLHRAVVNSERTRISIGIANGPPLDALVGPAPALAGSPLHHPAYRKMKYRDYLEFQQSHRLDGNSCLDLVRL</sequence>
<comment type="subcellular location">
    <subcellularLocation>
        <location evidence="2">Cytoplasm</location>
    </subcellularLocation>
    <subcellularLocation>
        <location evidence="1">Nucleus</location>
    </subcellularLocation>
</comment>
<evidence type="ECO:0000256" key="1">
    <source>
        <dbReference type="ARBA" id="ARBA00004123"/>
    </source>
</evidence>
<dbReference type="AlphaFoldDB" id="A0AAV7ESX6"/>
<keyword evidence="7" id="KW-0539">Nucleus</keyword>
<dbReference type="InterPro" id="IPR050295">
    <property type="entry name" value="Plant_2OG-oxidoreductases"/>
</dbReference>
<dbReference type="EMBL" id="JAINDJ010000004">
    <property type="protein sequence ID" value="KAG9450747.1"/>
    <property type="molecule type" value="Genomic_DNA"/>
</dbReference>
<dbReference type="InterPro" id="IPR044861">
    <property type="entry name" value="IPNS-like_FE2OG_OXY"/>
</dbReference>
<evidence type="ECO:0000256" key="3">
    <source>
        <dbReference type="ARBA" id="ARBA00008056"/>
    </source>
</evidence>
<dbReference type="SUPFAM" id="SSF51197">
    <property type="entry name" value="Clavaminate synthase-like"/>
    <property type="match status" value="2"/>
</dbReference>
<dbReference type="FunFam" id="2.60.120.330:FF:000134">
    <property type="entry name" value="Uncharacterized protein"/>
    <property type="match status" value="1"/>
</dbReference>
<comment type="similarity">
    <text evidence="3">Belongs to the iron/ascorbate-dependent oxidoreductase family.</text>
</comment>
<evidence type="ECO:0000256" key="8">
    <source>
        <dbReference type="ARBA" id="ARBA00059922"/>
    </source>
</evidence>
<dbReference type="PROSITE" id="PS51471">
    <property type="entry name" value="FE2OG_OXY"/>
    <property type="match status" value="2"/>
</dbReference>
<comment type="caution">
    <text evidence="10">The sequence shown here is derived from an EMBL/GenBank/DDBJ whole genome shotgun (WGS) entry which is preliminary data.</text>
</comment>
<evidence type="ECO:0000256" key="7">
    <source>
        <dbReference type="ARBA" id="ARBA00023242"/>
    </source>
</evidence>
<reference evidence="10 11" key="1">
    <citation type="submission" date="2021-07" db="EMBL/GenBank/DDBJ databases">
        <title>The Aristolochia fimbriata genome: insights into angiosperm evolution, floral development and chemical biosynthesis.</title>
        <authorList>
            <person name="Jiao Y."/>
        </authorList>
    </citation>
    <scope>NUCLEOTIDE SEQUENCE [LARGE SCALE GENOMIC DNA]</scope>
    <source>
        <strain evidence="10">IBCAS-2021</strain>
        <tissue evidence="10">Leaf</tissue>
    </source>
</reference>
<accession>A0AAV7ESX6</accession>
<evidence type="ECO:0000256" key="5">
    <source>
        <dbReference type="ARBA" id="ARBA00022723"/>
    </source>
</evidence>
<dbReference type="Pfam" id="PF14226">
    <property type="entry name" value="DIOX_N"/>
    <property type="match status" value="2"/>
</dbReference>
<gene>
    <name evidence="10" type="ORF">H6P81_010712</name>
</gene>
<protein>
    <recommendedName>
        <fullName evidence="9">Fe2OG dioxygenase domain-containing protein</fullName>
    </recommendedName>
</protein>
<feature type="domain" description="Fe2OG dioxygenase" evidence="9">
    <location>
        <begin position="552"/>
        <end position="652"/>
    </location>
</feature>
<evidence type="ECO:0000259" key="9">
    <source>
        <dbReference type="PROSITE" id="PS51471"/>
    </source>
</evidence>
<dbReference type="InterPro" id="IPR027443">
    <property type="entry name" value="IPNS-like_sf"/>
</dbReference>
<keyword evidence="11" id="KW-1185">Reference proteome</keyword>
<keyword evidence="5" id="KW-0479">Metal-binding</keyword>
<dbReference type="GO" id="GO:0046872">
    <property type="term" value="F:metal ion binding"/>
    <property type="evidence" value="ECO:0007669"/>
    <property type="project" value="UniProtKB-KW"/>
</dbReference>